<reference evidence="8" key="1">
    <citation type="submission" date="2021-06" db="EMBL/GenBank/DDBJ databases">
        <authorList>
            <person name="Hodson N. C."/>
            <person name="Mongue J. A."/>
            <person name="Jaron S. K."/>
        </authorList>
    </citation>
    <scope>NUCLEOTIDE SEQUENCE</scope>
</reference>
<dbReference type="OrthoDB" id="288203at2759"/>
<keyword evidence="3 6" id="KW-1133">Transmembrane helix</keyword>
<comment type="subcellular location">
    <subcellularLocation>
        <location evidence="1">Membrane</location>
        <topology evidence="1">Multi-pass membrane protein</topology>
    </subcellularLocation>
</comment>
<evidence type="ECO:0000256" key="4">
    <source>
        <dbReference type="ARBA" id="ARBA00023136"/>
    </source>
</evidence>
<dbReference type="Pfam" id="PF00916">
    <property type="entry name" value="Sulfate_transp"/>
    <property type="match status" value="1"/>
</dbReference>
<sequence length="694" mass="74939">MKTELIHSYSSVSLSGISRSPSDISFSLNGNFSNSQTGLVGKDGASTIDDGNNNNNSSSSINDIPTDNSSPGCLKQWAKNTFRKKIFYRRMPILQWLPQYNLNKLLVDIIAGLTVGLTILPQGLAYATVGGLPPQYGLYSGFYGLYSGFVGCFVYIFFGGTKDVTIGPTAVMAIITLNYTVGKPPEYAVLLAFLTGIVTLCMGLFQLGFIVNFISTPVMSGFTSAAAITICSTQIKSLLGLTFPAEGFLDVFKGTVEHISDMKTNDALLSIVCIGVLLFLQNLQSIFRCCTSCLPALDKVLWLISTSRSAIVVVAATVAFTFVGDPAPVKVVGDITPGLPPFVPPHFSIDVNNTATGEVDTKSLLDILSEDGSALIVLPLLAIMEHITIAKALAGTSRVDASQEMITIGLSNLVGSFFCSMPITGSFSRTTVNHSSGVQSPLGGLVTGVLVILALQFLTPYFFFIPKPSLAAVIVCAVIFTVDLNIIYPMWKSKKMDLIPYGLTFIVSLVGGLAYGILVGFSISVMFLLYYAARPGIRVKRGLTTTGIEFIVCDLDRSLVFPSVEYSRYIVLKSGNVWANDTLPVVVDCQHIQFCDFTAAQGIRNLFVLFAERKQELILWKVKPSVLRIISGVMDSSGTPFKFCFNEAELERLLEEIVQPVSVEKGNGIMSDIRITFTSAEEDDSSNSSDASRL</sequence>
<feature type="transmembrane region" description="Helical" evidence="6">
    <location>
        <begin position="136"/>
        <end position="157"/>
    </location>
</feature>
<feature type="transmembrane region" description="Helical" evidence="6">
    <location>
        <begin position="222"/>
        <end position="243"/>
    </location>
</feature>
<keyword evidence="4 6" id="KW-0472">Membrane</keyword>
<comment type="caution">
    <text evidence="8">The sequence shown here is derived from an EMBL/GenBank/DDBJ whole genome shotgun (WGS) entry which is preliminary data.</text>
</comment>
<feature type="transmembrane region" description="Helical" evidence="6">
    <location>
        <begin position="105"/>
        <end position="124"/>
    </location>
</feature>
<name>A0A8J2Q052_9HEXA</name>
<dbReference type="GO" id="GO:0055085">
    <property type="term" value="P:transmembrane transport"/>
    <property type="evidence" value="ECO:0007669"/>
    <property type="project" value="InterPro"/>
</dbReference>
<proteinExistence type="predicted"/>
<feature type="transmembrane region" description="Helical" evidence="6">
    <location>
        <begin position="300"/>
        <end position="323"/>
    </location>
</feature>
<evidence type="ECO:0000256" key="1">
    <source>
        <dbReference type="ARBA" id="ARBA00004141"/>
    </source>
</evidence>
<feature type="domain" description="SLC26A/SulP transporter" evidence="7">
    <location>
        <begin position="106"/>
        <end position="499"/>
    </location>
</feature>
<dbReference type="PANTHER" id="PTHR11814">
    <property type="entry name" value="SULFATE TRANSPORTER"/>
    <property type="match status" value="1"/>
</dbReference>
<feature type="transmembrane region" description="Helical" evidence="6">
    <location>
        <begin position="443"/>
        <end position="463"/>
    </location>
</feature>
<evidence type="ECO:0000313" key="9">
    <source>
        <dbReference type="Proteomes" id="UP000708208"/>
    </source>
</evidence>
<dbReference type="EMBL" id="CAJVCH010570548">
    <property type="protein sequence ID" value="CAG7835167.1"/>
    <property type="molecule type" value="Genomic_DNA"/>
</dbReference>
<feature type="transmembrane region" description="Helical" evidence="6">
    <location>
        <begin position="267"/>
        <end position="288"/>
    </location>
</feature>
<keyword evidence="9" id="KW-1185">Reference proteome</keyword>
<evidence type="ECO:0000259" key="7">
    <source>
        <dbReference type="Pfam" id="PF00916"/>
    </source>
</evidence>
<feature type="transmembrane region" description="Helical" evidence="6">
    <location>
        <begin position="187"/>
        <end position="210"/>
    </location>
</feature>
<feature type="transmembrane region" description="Helical" evidence="6">
    <location>
        <begin position="372"/>
        <end position="393"/>
    </location>
</feature>
<feature type="transmembrane region" description="Helical" evidence="6">
    <location>
        <begin position="470"/>
        <end position="491"/>
    </location>
</feature>
<evidence type="ECO:0000256" key="2">
    <source>
        <dbReference type="ARBA" id="ARBA00022692"/>
    </source>
</evidence>
<gene>
    <name evidence="8" type="ORF">AFUS01_LOCUS44575</name>
</gene>
<evidence type="ECO:0000256" key="6">
    <source>
        <dbReference type="SAM" id="Phobius"/>
    </source>
</evidence>
<feature type="transmembrane region" description="Helical" evidence="6">
    <location>
        <begin position="405"/>
        <end position="423"/>
    </location>
</feature>
<organism evidence="8 9">
    <name type="scientific">Allacma fusca</name>
    <dbReference type="NCBI Taxonomy" id="39272"/>
    <lineage>
        <taxon>Eukaryota</taxon>
        <taxon>Metazoa</taxon>
        <taxon>Ecdysozoa</taxon>
        <taxon>Arthropoda</taxon>
        <taxon>Hexapoda</taxon>
        <taxon>Collembola</taxon>
        <taxon>Symphypleona</taxon>
        <taxon>Sminthuridae</taxon>
        <taxon>Allacma</taxon>
    </lineage>
</organism>
<dbReference type="Proteomes" id="UP000708208">
    <property type="component" value="Unassembled WGS sequence"/>
</dbReference>
<feature type="transmembrane region" description="Helical" evidence="6">
    <location>
        <begin position="503"/>
        <end position="531"/>
    </location>
</feature>
<feature type="region of interest" description="Disordered" evidence="5">
    <location>
        <begin position="43"/>
        <end position="67"/>
    </location>
</feature>
<dbReference type="InterPro" id="IPR011547">
    <property type="entry name" value="SLC26A/SulP_dom"/>
</dbReference>
<feature type="transmembrane region" description="Helical" evidence="6">
    <location>
        <begin position="164"/>
        <end position="181"/>
    </location>
</feature>
<dbReference type="GO" id="GO:0016020">
    <property type="term" value="C:membrane"/>
    <property type="evidence" value="ECO:0007669"/>
    <property type="project" value="UniProtKB-SubCell"/>
</dbReference>
<protein>
    <recommendedName>
        <fullName evidence="7">SLC26A/SulP transporter domain-containing protein</fullName>
    </recommendedName>
</protein>
<evidence type="ECO:0000313" key="8">
    <source>
        <dbReference type="EMBL" id="CAG7835167.1"/>
    </source>
</evidence>
<dbReference type="AlphaFoldDB" id="A0A8J2Q052"/>
<feature type="compositionally biased region" description="Low complexity" evidence="5">
    <location>
        <begin position="46"/>
        <end position="67"/>
    </location>
</feature>
<evidence type="ECO:0000256" key="3">
    <source>
        <dbReference type="ARBA" id="ARBA00022989"/>
    </source>
</evidence>
<keyword evidence="2 6" id="KW-0812">Transmembrane</keyword>
<dbReference type="InterPro" id="IPR001902">
    <property type="entry name" value="SLC26A/SulP_fam"/>
</dbReference>
<evidence type="ECO:0000256" key="5">
    <source>
        <dbReference type="SAM" id="MobiDB-lite"/>
    </source>
</evidence>
<accession>A0A8J2Q052</accession>